<dbReference type="InterPro" id="IPR004482">
    <property type="entry name" value="Mg_chelat-rel"/>
</dbReference>
<dbReference type="InterPro" id="IPR045006">
    <property type="entry name" value="CHLI-like"/>
</dbReference>
<dbReference type="PANTHER" id="PTHR32039:SF7">
    <property type="entry name" value="COMPETENCE PROTEIN COMM"/>
    <property type="match status" value="1"/>
</dbReference>
<evidence type="ECO:0000259" key="2">
    <source>
        <dbReference type="Pfam" id="PF13335"/>
    </source>
</evidence>
<dbReference type="InterPro" id="IPR000523">
    <property type="entry name" value="Mg_chelatse_chII-like_cat_dom"/>
</dbReference>
<dbReference type="Proteomes" id="UP000241048">
    <property type="component" value="Unassembled WGS sequence"/>
</dbReference>
<sequence length="547" mass="60641">MFSKINSFSTRGIDGYRITVEVDVSNGLPSFVMVGYLAEEVREAQERVRTALRNAGFCLPPKRITVNLSPAGVRKEGTGCDLAIAAGILRCLWEQGEKAKIRKTDETCPEMDGMEDEENNSAPDWDQWAFIGELGLDGSIKPLTGVLSMVYEARRCGMKRVFLSEENVQEGRAVDGIEIVGVRDVKALTACLQHPEQIHGQWFTPDLFQAGQEEFDVDFDEIVGLPLVRQATEAAAAGRHNILYIGPAGTGKTMAARRIPTILPPLTLEESIEVSKIYSICGLLKPDTPLVLQRPFRSPHHSTTAQAMAGGGRNPKPGEISLASYGTLFLDELTEFQPKILDLLRQPMEEGSITVSRLNQTVVFPAKTMIAAAMNPCKCGFFPDLGKCRCTPTQIRRYLNRVSGPFLDRIDIGVEVPRQDLGMMAAEKSIDEGSFPQTEQRNSSAVMRARVMEARARQEKRFADESISYNSQMTRRQIEEYCRLSGEDAVFLEKVERQQGISARGHGKILKVARTLADLDGQAEIGRTQLAEAIGFRSFEKKYWGSL</sequence>
<dbReference type="Pfam" id="PF13541">
    <property type="entry name" value="ChlI"/>
    <property type="match status" value="2"/>
</dbReference>
<gene>
    <name evidence="3" type="ORF">C7U56_01975</name>
</gene>
<evidence type="ECO:0000259" key="1">
    <source>
        <dbReference type="Pfam" id="PF01078"/>
    </source>
</evidence>
<proteinExistence type="predicted"/>
<organism evidence="3 4">
    <name type="scientific">Clostridium fessum</name>
    <dbReference type="NCBI Taxonomy" id="2126740"/>
    <lineage>
        <taxon>Bacteria</taxon>
        <taxon>Bacillati</taxon>
        <taxon>Bacillota</taxon>
        <taxon>Clostridia</taxon>
        <taxon>Eubacteriales</taxon>
        <taxon>Clostridiaceae</taxon>
        <taxon>Clostridium</taxon>
    </lineage>
</organism>
<dbReference type="SUPFAM" id="SSF54211">
    <property type="entry name" value="Ribosomal protein S5 domain 2-like"/>
    <property type="match status" value="2"/>
</dbReference>
<dbReference type="SUPFAM" id="SSF52540">
    <property type="entry name" value="P-loop containing nucleoside triphosphate hydrolases"/>
    <property type="match status" value="1"/>
</dbReference>
<keyword evidence="4" id="KW-1185">Reference proteome</keyword>
<evidence type="ECO:0000313" key="4">
    <source>
        <dbReference type="Proteomes" id="UP000241048"/>
    </source>
</evidence>
<dbReference type="NCBIfam" id="TIGR00368">
    <property type="entry name" value="YifB family Mg chelatase-like AAA ATPase"/>
    <property type="match status" value="1"/>
</dbReference>
<protein>
    <submittedName>
        <fullName evidence="3">Magnesium chelatase</fullName>
    </submittedName>
</protein>
<dbReference type="Pfam" id="PF13335">
    <property type="entry name" value="Mg_chelatase_C"/>
    <property type="match status" value="1"/>
</dbReference>
<dbReference type="Pfam" id="PF01078">
    <property type="entry name" value="Mg_chelatase"/>
    <property type="match status" value="1"/>
</dbReference>
<comment type="caution">
    <text evidence="3">The sequence shown here is derived from an EMBL/GenBank/DDBJ whole genome shotgun (WGS) entry which is preliminary data.</text>
</comment>
<reference evidence="3 4" key="1">
    <citation type="submission" date="2018-03" db="EMBL/GenBank/DDBJ databases">
        <title>Lachnoclostridium SNUG30386 gen.nov., sp.nov., isolated from human faeces.</title>
        <authorList>
            <person name="Seo B."/>
            <person name="Jeon K."/>
            <person name="Ko G."/>
        </authorList>
    </citation>
    <scope>NUCLEOTIDE SEQUENCE [LARGE SCALE GENOMIC DNA]</scope>
    <source>
        <strain evidence="3 4">SNUG30386</strain>
    </source>
</reference>
<dbReference type="InterPro" id="IPR027417">
    <property type="entry name" value="P-loop_NTPase"/>
</dbReference>
<dbReference type="PANTHER" id="PTHR32039">
    <property type="entry name" value="MAGNESIUM-CHELATASE SUBUNIT CHLI"/>
    <property type="match status" value="1"/>
</dbReference>
<dbReference type="GO" id="GO:0005524">
    <property type="term" value="F:ATP binding"/>
    <property type="evidence" value="ECO:0007669"/>
    <property type="project" value="InterPro"/>
</dbReference>
<dbReference type="AlphaFoldDB" id="A0A2T3FTZ0"/>
<evidence type="ECO:0000313" key="3">
    <source>
        <dbReference type="EMBL" id="PST38742.1"/>
    </source>
</evidence>
<dbReference type="InterPro" id="IPR014721">
    <property type="entry name" value="Ribsml_uS5_D2-typ_fold_subgr"/>
</dbReference>
<dbReference type="EMBL" id="PYLO01000001">
    <property type="protein sequence ID" value="PST38742.1"/>
    <property type="molecule type" value="Genomic_DNA"/>
</dbReference>
<name>A0A2T3FTZ0_9CLOT</name>
<dbReference type="Gene3D" id="3.30.230.10">
    <property type="match status" value="1"/>
</dbReference>
<accession>A0A2T3FTZ0</accession>
<dbReference type="InterPro" id="IPR025158">
    <property type="entry name" value="Mg_chelat-rel_C"/>
</dbReference>
<dbReference type="RefSeq" id="WP_106999930.1">
    <property type="nucleotide sequence ID" value="NZ_PYLO01000001.1"/>
</dbReference>
<feature type="domain" description="Mg chelatase-related protein C-terminal" evidence="2">
    <location>
        <begin position="442"/>
        <end position="537"/>
    </location>
</feature>
<dbReference type="InterPro" id="IPR020568">
    <property type="entry name" value="Ribosomal_Su5_D2-typ_SF"/>
</dbReference>
<feature type="domain" description="Magnesium chelatase ChlI-like catalytic" evidence="1">
    <location>
        <begin position="218"/>
        <end position="420"/>
    </location>
</feature>
<dbReference type="Gene3D" id="3.40.50.300">
    <property type="entry name" value="P-loop containing nucleotide triphosphate hydrolases"/>
    <property type="match status" value="1"/>
</dbReference>